<proteinExistence type="predicted"/>
<gene>
    <name evidence="4" type="ORF">JXQ802_LOCUS23018</name>
    <name evidence="3" type="ORF">PYM288_LOCUS15681</name>
</gene>
<dbReference type="Proteomes" id="UP000663870">
    <property type="component" value="Unassembled WGS sequence"/>
</dbReference>
<evidence type="ECO:0000256" key="1">
    <source>
        <dbReference type="SAM" id="MobiDB-lite"/>
    </source>
</evidence>
<keyword evidence="5" id="KW-1185">Reference proteome</keyword>
<evidence type="ECO:0000256" key="2">
    <source>
        <dbReference type="SAM" id="SignalP"/>
    </source>
</evidence>
<comment type="caution">
    <text evidence="4">The sequence shown here is derived from an EMBL/GenBank/DDBJ whole genome shotgun (WGS) entry which is preliminary data.</text>
</comment>
<dbReference type="EMBL" id="CAJNOH010000381">
    <property type="protein sequence ID" value="CAF1022139.1"/>
    <property type="molecule type" value="Genomic_DNA"/>
</dbReference>
<dbReference type="Proteomes" id="UP000663854">
    <property type="component" value="Unassembled WGS sequence"/>
</dbReference>
<accession>A0A814ULD3</accession>
<feature type="region of interest" description="Disordered" evidence="1">
    <location>
        <begin position="24"/>
        <end position="94"/>
    </location>
</feature>
<dbReference type="AlphaFoldDB" id="A0A814ULD3"/>
<keyword evidence="2" id="KW-0732">Signal</keyword>
<feature type="signal peptide" evidence="2">
    <location>
        <begin position="1"/>
        <end position="21"/>
    </location>
</feature>
<evidence type="ECO:0000313" key="3">
    <source>
        <dbReference type="EMBL" id="CAF1022139.1"/>
    </source>
</evidence>
<feature type="compositionally biased region" description="Basic and acidic residues" evidence="1">
    <location>
        <begin position="63"/>
        <end position="85"/>
    </location>
</feature>
<sequence length="94" mass="10363">MQLITILSCLILAVTILSVQMRPHGGQYDRRPPFGNGTFHFSGTFAPSNNHTDHQHNGFRPQHGHEDGSDFRPQRGHEDGSDFRPGKHGGGGHP</sequence>
<feature type="chain" id="PRO_5036226104" evidence="2">
    <location>
        <begin position="22"/>
        <end position="94"/>
    </location>
</feature>
<name>A0A814ULD3_9BILA</name>
<evidence type="ECO:0000313" key="4">
    <source>
        <dbReference type="EMBL" id="CAF1175038.1"/>
    </source>
</evidence>
<feature type="compositionally biased region" description="Polar residues" evidence="1">
    <location>
        <begin position="39"/>
        <end position="50"/>
    </location>
</feature>
<dbReference type="EMBL" id="CAJNOL010000713">
    <property type="protein sequence ID" value="CAF1175038.1"/>
    <property type="molecule type" value="Genomic_DNA"/>
</dbReference>
<reference evidence="4" key="1">
    <citation type="submission" date="2021-02" db="EMBL/GenBank/DDBJ databases">
        <authorList>
            <person name="Nowell W R."/>
        </authorList>
    </citation>
    <scope>NUCLEOTIDE SEQUENCE</scope>
</reference>
<organism evidence="4 5">
    <name type="scientific">Rotaria sordida</name>
    <dbReference type="NCBI Taxonomy" id="392033"/>
    <lineage>
        <taxon>Eukaryota</taxon>
        <taxon>Metazoa</taxon>
        <taxon>Spiralia</taxon>
        <taxon>Gnathifera</taxon>
        <taxon>Rotifera</taxon>
        <taxon>Eurotatoria</taxon>
        <taxon>Bdelloidea</taxon>
        <taxon>Philodinida</taxon>
        <taxon>Philodinidae</taxon>
        <taxon>Rotaria</taxon>
    </lineage>
</organism>
<evidence type="ECO:0000313" key="5">
    <source>
        <dbReference type="Proteomes" id="UP000663870"/>
    </source>
</evidence>
<protein>
    <submittedName>
        <fullName evidence="4">Uncharacterized protein</fullName>
    </submittedName>
</protein>